<proteinExistence type="predicted"/>
<organism evidence="9 10">
    <name type="scientific">Polynucleobacter kasalickyi</name>
    <dbReference type="NCBI Taxonomy" id="1938817"/>
    <lineage>
        <taxon>Bacteria</taxon>
        <taxon>Pseudomonadati</taxon>
        <taxon>Pseudomonadota</taxon>
        <taxon>Betaproteobacteria</taxon>
        <taxon>Burkholderiales</taxon>
        <taxon>Burkholderiaceae</taxon>
        <taxon>Polynucleobacter</taxon>
    </lineage>
</organism>
<feature type="transmembrane region" description="Helical" evidence="7">
    <location>
        <begin position="43"/>
        <end position="63"/>
    </location>
</feature>
<dbReference type="InterPro" id="IPR020846">
    <property type="entry name" value="MFS_dom"/>
</dbReference>
<feature type="transmembrane region" description="Helical" evidence="7">
    <location>
        <begin position="172"/>
        <end position="190"/>
    </location>
</feature>
<dbReference type="PANTHER" id="PTHR23513:SF9">
    <property type="entry name" value="ENTEROBACTIN EXPORTER ENTS"/>
    <property type="match status" value="1"/>
</dbReference>
<dbReference type="InterPro" id="IPR036259">
    <property type="entry name" value="MFS_trans_sf"/>
</dbReference>
<dbReference type="Pfam" id="PF05977">
    <property type="entry name" value="MFS_3"/>
    <property type="match status" value="1"/>
</dbReference>
<dbReference type="CDD" id="cd06173">
    <property type="entry name" value="MFS_MefA_like"/>
    <property type="match status" value="1"/>
</dbReference>
<keyword evidence="10" id="KW-1185">Reference proteome</keyword>
<feature type="domain" description="Major facilitator superfamily (MFS) profile" evidence="8">
    <location>
        <begin position="1"/>
        <end position="397"/>
    </location>
</feature>
<protein>
    <submittedName>
        <fullName evidence="9">Predicted arabinose efflux permease, MFS family</fullName>
    </submittedName>
</protein>
<dbReference type="SUPFAM" id="SSF103473">
    <property type="entry name" value="MFS general substrate transporter"/>
    <property type="match status" value="1"/>
</dbReference>
<gene>
    <name evidence="9" type="ORF">SAMN06296008_101133</name>
</gene>
<feature type="transmembrane region" description="Helical" evidence="7">
    <location>
        <begin position="364"/>
        <end position="392"/>
    </location>
</feature>
<keyword evidence="6 7" id="KW-0472">Membrane</keyword>
<evidence type="ECO:0000256" key="7">
    <source>
        <dbReference type="SAM" id="Phobius"/>
    </source>
</evidence>
<evidence type="ECO:0000256" key="5">
    <source>
        <dbReference type="ARBA" id="ARBA00022989"/>
    </source>
</evidence>
<evidence type="ECO:0000256" key="2">
    <source>
        <dbReference type="ARBA" id="ARBA00022448"/>
    </source>
</evidence>
<feature type="transmembrane region" description="Helical" evidence="7">
    <location>
        <begin position="75"/>
        <end position="96"/>
    </location>
</feature>
<evidence type="ECO:0000313" key="10">
    <source>
        <dbReference type="Proteomes" id="UP000192708"/>
    </source>
</evidence>
<dbReference type="GO" id="GO:0005886">
    <property type="term" value="C:plasma membrane"/>
    <property type="evidence" value="ECO:0007669"/>
    <property type="project" value="UniProtKB-SubCell"/>
</dbReference>
<reference evidence="9 10" key="1">
    <citation type="submission" date="2017-04" db="EMBL/GenBank/DDBJ databases">
        <authorList>
            <person name="Afonso C.L."/>
            <person name="Miller P.J."/>
            <person name="Scott M.A."/>
            <person name="Spackman E."/>
            <person name="Goraichik I."/>
            <person name="Dimitrov K.M."/>
            <person name="Suarez D.L."/>
            <person name="Swayne D.E."/>
        </authorList>
    </citation>
    <scope>NUCLEOTIDE SEQUENCE [LARGE SCALE GENOMIC DNA]</scope>
    <source>
        <strain evidence="9 10">VK13</strain>
    </source>
</reference>
<dbReference type="STRING" id="1938817.SAMN06296008_101133"/>
<keyword evidence="3" id="KW-1003">Cell membrane</keyword>
<evidence type="ECO:0000256" key="4">
    <source>
        <dbReference type="ARBA" id="ARBA00022692"/>
    </source>
</evidence>
<keyword evidence="2" id="KW-0813">Transport</keyword>
<evidence type="ECO:0000256" key="1">
    <source>
        <dbReference type="ARBA" id="ARBA00004651"/>
    </source>
</evidence>
<comment type="subcellular location">
    <subcellularLocation>
        <location evidence="1">Cell membrane</location>
        <topology evidence="1">Multi-pass membrane protein</topology>
    </subcellularLocation>
</comment>
<dbReference type="EMBL" id="FWXJ01000001">
    <property type="protein sequence ID" value="SMC30287.1"/>
    <property type="molecule type" value="Genomic_DNA"/>
</dbReference>
<dbReference type="OrthoDB" id="7283966at2"/>
<feature type="transmembrane region" description="Helical" evidence="7">
    <location>
        <begin position="286"/>
        <end position="319"/>
    </location>
</feature>
<sequence>MHSKQSTTKAFRDLLIYRIASTISYQMMMVAVGWHIFEITHDVISLGLVGLAELVPYFLFALYAGHAVDYYSRKLIAFLACLLHVLVGIFLMLVALDYLQPATALIYLGVALLGIGRALLRPSYQSLFGELIPREETPKYSAYASSAFQACVVSGPAIAGVLIGLIGLEWTYLTAGVFAMFGMYAIVLVNEKQHSSLEHKNQFFKSLKIGLSYVKNHHLLLSTMSLDMMAVLFGGAVSMLPAFVKEVLHAGPEALGILRAAPAIGSMLTGIYLARHPILKYSGKYMIAAVAGFGVSIIGFSLSQTVLLSVVFLTLTGFFDAISVVVRSAVFQLTTPDQMRGRVSAINGIFVGSSNELGALESGLAASLLGLVPSIAFGGVVTILVAGATYFMAPTLRKMDLKDLIEEHAQDPKP</sequence>
<evidence type="ECO:0000256" key="6">
    <source>
        <dbReference type="ARBA" id="ARBA00023136"/>
    </source>
</evidence>
<feature type="transmembrane region" description="Helical" evidence="7">
    <location>
        <begin position="15"/>
        <end position="37"/>
    </location>
</feature>
<dbReference type="GO" id="GO:0022857">
    <property type="term" value="F:transmembrane transporter activity"/>
    <property type="evidence" value="ECO:0007669"/>
    <property type="project" value="InterPro"/>
</dbReference>
<dbReference type="PROSITE" id="PS50850">
    <property type="entry name" value="MFS"/>
    <property type="match status" value="1"/>
</dbReference>
<feature type="transmembrane region" description="Helical" evidence="7">
    <location>
        <begin position="102"/>
        <end position="120"/>
    </location>
</feature>
<dbReference type="Proteomes" id="UP000192708">
    <property type="component" value="Unassembled WGS sequence"/>
</dbReference>
<dbReference type="AlphaFoldDB" id="A0A1W1Y2B4"/>
<keyword evidence="4 7" id="KW-0812">Transmembrane</keyword>
<keyword evidence="5 7" id="KW-1133">Transmembrane helix</keyword>
<evidence type="ECO:0000313" key="9">
    <source>
        <dbReference type="EMBL" id="SMC30287.1"/>
    </source>
</evidence>
<dbReference type="InterPro" id="IPR010290">
    <property type="entry name" value="TM_effector"/>
</dbReference>
<evidence type="ECO:0000259" key="8">
    <source>
        <dbReference type="PROSITE" id="PS50850"/>
    </source>
</evidence>
<accession>A0A1W1Y2B4</accession>
<dbReference type="RefSeq" id="WP_084281929.1">
    <property type="nucleotide sequence ID" value="NZ_FWXJ01000001.1"/>
</dbReference>
<feature type="transmembrane region" description="Helical" evidence="7">
    <location>
        <begin position="256"/>
        <end position="274"/>
    </location>
</feature>
<feature type="transmembrane region" description="Helical" evidence="7">
    <location>
        <begin position="219"/>
        <end position="244"/>
    </location>
</feature>
<dbReference type="Gene3D" id="1.20.1250.20">
    <property type="entry name" value="MFS general substrate transporter like domains"/>
    <property type="match status" value="1"/>
</dbReference>
<evidence type="ECO:0000256" key="3">
    <source>
        <dbReference type="ARBA" id="ARBA00022475"/>
    </source>
</evidence>
<dbReference type="PANTHER" id="PTHR23513">
    <property type="entry name" value="INTEGRAL MEMBRANE EFFLUX PROTEIN-RELATED"/>
    <property type="match status" value="1"/>
</dbReference>
<feature type="transmembrane region" description="Helical" evidence="7">
    <location>
        <begin position="140"/>
        <end position="166"/>
    </location>
</feature>
<name>A0A1W1Y2B4_9BURK</name>